<dbReference type="Pfam" id="PF01668">
    <property type="entry name" value="SmpB"/>
    <property type="match status" value="1"/>
</dbReference>
<evidence type="ECO:0000313" key="5">
    <source>
        <dbReference type="EMBL" id="MBB4083007.1"/>
    </source>
</evidence>
<dbReference type="GO" id="GO:0005829">
    <property type="term" value="C:cytosol"/>
    <property type="evidence" value="ECO:0007669"/>
    <property type="project" value="TreeGrafter"/>
</dbReference>
<evidence type="ECO:0000256" key="1">
    <source>
        <dbReference type="ARBA" id="ARBA00022490"/>
    </source>
</evidence>
<dbReference type="AlphaFoldDB" id="A0A7W6JF70"/>
<gene>
    <name evidence="3" type="primary">smpB</name>
    <name evidence="5" type="ORF">GGR12_001873</name>
</gene>
<feature type="region of interest" description="Disordered" evidence="4">
    <location>
        <begin position="134"/>
        <end position="156"/>
    </location>
</feature>
<dbReference type="Gene3D" id="2.40.280.10">
    <property type="match status" value="1"/>
</dbReference>
<keyword evidence="6" id="KW-1185">Reference proteome</keyword>
<dbReference type="InterPro" id="IPR000037">
    <property type="entry name" value="SsrA-bd_prot"/>
</dbReference>
<dbReference type="RefSeq" id="WP_281378560.1">
    <property type="nucleotide sequence ID" value="NZ_BAAAER010000001.1"/>
</dbReference>
<evidence type="ECO:0000256" key="2">
    <source>
        <dbReference type="ARBA" id="ARBA00022884"/>
    </source>
</evidence>
<dbReference type="InterPro" id="IPR023620">
    <property type="entry name" value="SmpB"/>
</dbReference>
<proteinExistence type="inferred from homology"/>
<dbReference type="CDD" id="cd09294">
    <property type="entry name" value="SmpB"/>
    <property type="match status" value="1"/>
</dbReference>
<comment type="function">
    <text evidence="3">Required for rescue of stalled ribosomes mediated by trans-translation. Binds to transfer-messenger RNA (tmRNA), required for stable association of tmRNA with ribosomes. tmRNA and SmpB together mimic tRNA shape, replacing the anticodon stem-loop with SmpB. tmRNA is encoded by the ssrA gene; the 2 termini fold to resemble tRNA(Ala) and it encodes a 'tag peptide', a short internal open reading frame. During trans-translation Ala-aminoacylated tmRNA acts like a tRNA, entering the A-site of stalled ribosomes, displacing the stalled mRNA. The ribosome then switches to translate the ORF on the tmRNA; the nascent peptide is terminated with the 'tag peptide' encoded by the tmRNA and targeted for degradation. The ribosome is freed to recommence translation, which seems to be the essential function of trans-translation.</text>
</comment>
<evidence type="ECO:0000256" key="3">
    <source>
        <dbReference type="HAMAP-Rule" id="MF_00023"/>
    </source>
</evidence>
<accession>A0A7W6JF70</accession>
<keyword evidence="2 3" id="KW-0694">RNA-binding</keyword>
<protein>
    <recommendedName>
        <fullName evidence="3">SsrA-binding protein</fullName>
    </recommendedName>
    <alternativeName>
        <fullName evidence="3">Small protein B</fullName>
    </alternativeName>
</protein>
<comment type="caution">
    <text evidence="5">The sequence shown here is derived from an EMBL/GenBank/DDBJ whole genome shotgun (WGS) entry which is preliminary data.</text>
</comment>
<dbReference type="GO" id="GO:0003723">
    <property type="term" value="F:RNA binding"/>
    <property type="evidence" value="ECO:0007669"/>
    <property type="project" value="UniProtKB-UniRule"/>
</dbReference>
<dbReference type="Proteomes" id="UP000529946">
    <property type="component" value="Unassembled WGS sequence"/>
</dbReference>
<comment type="subcellular location">
    <subcellularLocation>
        <location evidence="3">Cytoplasm</location>
    </subcellularLocation>
    <text evidence="3">The tmRNA-SmpB complex associates with stalled 70S ribosomes.</text>
</comment>
<reference evidence="5 6" key="1">
    <citation type="submission" date="2020-08" db="EMBL/GenBank/DDBJ databases">
        <title>Genomic Encyclopedia of Type Strains, Phase IV (KMG-IV): sequencing the most valuable type-strain genomes for metagenomic binning, comparative biology and taxonomic classification.</title>
        <authorList>
            <person name="Goeker M."/>
        </authorList>
    </citation>
    <scope>NUCLEOTIDE SEQUENCE [LARGE SCALE GENOMIC DNA]</scope>
    <source>
        <strain evidence="5 6">DSM 23960</strain>
    </source>
</reference>
<dbReference type="InterPro" id="IPR020081">
    <property type="entry name" value="SsrA-bd_prot_CS"/>
</dbReference>
<dbReference type="PANTHER" id="PTHR30308">
    <property type="entry name" value="TMRNA-BINDING COMPONENT OF TRANS-TRANSLATION TAGGING COMPLEX"/>
    <property type="match status" value="1"/>
</dbReference>
<dbReference type="EMBL" id="JACIDM010000002">
    <property type="protein sequence ID" value="MBB4083007.1"/>
    <property type="molecule type" value="Genomic_DNA"/>
</dbReference>
<evidence type="ECO:0000256" key="4">
    <source>
        <dbReference type="SAM" id="MobiDB-lite"/>
    </source>
</evidence>
<sequence>MASDKPKMKVIAENRRAKFDYFLEDYTEAGIQLLGTEIKALRDGRANIAESYAAVEGREIVLVNADIPPYKQANRFNHEPRRHRKLLLHRKQIDKFIGAVQRDGQTIIPVRLYLNEAGKAKIEIALAKGKKLHDKREATAQRDWQRDKARLMKERG</sequence>
<evidence type="ECO:0000313" key="6">
    <source>
        <dbReference type="Proteomes" id="UP000529946"/>
    </source>
</evidence>
<comment type="similarity">
    <text evidence="3">Belongs to the SmpB family.</text>
</comment>
<dbReference type="NCBIfam" id="TIGR00086">
    <property type="entry name" value="smpB"/>
    <property type="match status" value="1"/>
</dbReference>
<dbReference type="HAMAP" id="MF_00023">
    <property type="entry name" value="SmpB"/>
    <property type="match status" value="1"/>
</dbReference>
<dbReference type="PROSITE" id="PS01317">
    <property type="entry name" value="SSRP"/>
    <property type="match status" value="1"/>
</dbReference>
<dbReference type="PANTHER" id="PTHR30308:SF2">
    <property type="entry name" value="SSRA-BINDING PROTEIN"/>
    <property type="match status" value="1"/>
</dbReference>
<dbReference type="SUPFAM" id="SSF74982">
    <property type="entry name" value="Small protein B (SmpB)"/>
    <property type="match status" value="1"/>
</dbReference>
<dbReference type="GO" id="GO:0070929">
    <property type="term" value="P:trans-translation"/>
    <property type="evidence" value="ECO:0007669"/>
    <property type="project" value="UniProtKB-UniRule"/>
</dbReference>
<dbReference type="NCBIfam" id="NF003843">
    <property type="entry name" value="PRK05422.1"/>
    <property type="match status" value="1"/>
</dbReference>
<organism evidence="5 6">
    <name type="scientific">Brevundimonas lenta</name>
    <dbReference type="NCBI Taxonomy" id="424796"/>
    <lineage>
        <taxon>Bacteria</taxon>
        <taxon>Pseudomonadati</taxon>
        <taxon>Pseudomonadota</taxon>
        <taxon>Alphaproteobacteria</taxon>
        <taxon>Caulobacterales</taxon>
        <taxon>Caulobacteraceae</taxon>
        <taxon>Brevundimonas</taxon>
    </lineage>
</organism>
<keyword evidence="1 3" id="KW-0963">Cytoplasm</keyword>
<name>A0A7W6JF70_9CAUL</name>
<dbReference type="GO" id="GO:0070930">
    <property type="term" value="P:trans-translation-dependent protein tagging"/>
    <property type="evidence" value="ECO:0007669"/>
    <property type="project" value="TreeGrafter"/>
</dbReference>